<dbReference type="AlphaFoldDB" id="A0A8S1W0K6"/>
<name>A0A8S1W0K6_PAROT</name>
<reference evidence="1" key="1">
    <citation type="submission" date="2021-01" db="EMBL/GenBank/DDBJ databases">
        <authorList>
            <consortium name="Genoscope - CEA"/>
            <person name="William W."/>
        </authorList>
    </citation>
    <scope>NUCLEOTIDE SEQUENCE</scope>
</reference>
<gene>
    <name evidence="1" type="ORF">POCTA_138.1.T0790001</name>
</gene>
<sequence>MFESHISKSRSQIVEIYGQEKNSTFLVKMKIQIIINHDHQILYSKNGTTFRIDQLDNDQKQYELLTNLDQIKTFQLVGDFGQDKRKCGRWQGIWDGIALCEVAGYYEKGVKQGIWNQLFKNYQSNNIIYECGEYSKNQKIERWKYIFENNEIGGGLYSEGCDQEKIGKWIELDDGFHNFKKVRYSGEYKNGKKIGIWEIWHDKNIKNKEAIIIGGGSYDELGQGIKIGKWFEISDAFNDESQVTYVGEYKNGAKVKRWDIKNQNEIIGGGLYNENGDQSKIGEWIEISDKYSNKLQITYKGQYNYGNKTGRWDIKNKDKQIGGGLYDEAGQGVKIGQWIDICDEFYSWSKISYNGEYNNGQKVGRWNIMYENQQIGGGLYDEASKGSKIGQWIDICDEFYSWSKISYNGEYNNGQKFGRWNIMYENKQIGGGLYDEACQGIKIGKWVEISDGFTNQSQVTYNGVYNNEKKVGRWEIKDKKKIMQFYLFIKKTKSNFLVVVDSMMKKAKELKMGNGLILGMDILINLKLHIMVLIYSVKRLVNGIPYYIGMGINRLVVDHMIKQEKKLKLVNGLIQPMDFIMILKQFMKVNTIMVKKLVNGLLSLEVIMNFPFNGGGLYEQDKGMKIGEWVEISDGFYSDSQVFYKGQFQSGNKSGVWEIWFQDERNNKKKIKIGGGLYGKGIKIGQWIEISDEFYSDFLVVSKGQYINGKKVGMWKEMNIENQKVTKEIQYDE</sequence>
<evidence type="ECO:0000313" key="2">
    <source>
        <dbReference type="Proteomes" id="UP000683925"/>
    </source>
</evidence>
<protein>
    <submittedName>
        <fullName evidence="1">Uncharacterized protein</fullName>
    </submittedName>
</protein>
<dbReference type="Proteomes" id="UP000683925">
    <property type="component" value="Unassembled WGS sequence"/>
</dbReference>
<proteinExistence type="predicted"/>
<comment type="caution">
    <text evidence="1">The sequence shown here is derived from an EMBL/GenBank/DDBJ whole genome shotgun (WGS) entry which is preliminary data.</text>
</comment>
<accession>A0A8S1W0K6</accession>
<evidence type="ECO:0000313" key="1">
    <source>
        <dbReference type="EMBL" id="CAD8182413.1"/>
    </source>
</evidence>
<dbReference type="OrthoDB" id="298777at2759"/>
<dbReference type="EMBL" id="CAJJDP010000078">
    <property type="protein sequence ID" value="CAD8182413.1"/>
    <property type="molecule type" value="Genomic_DNA"/>
</dbReference>
<dbReference type="OMA" id="WIDICDE"/>
<organism evidence="1 2">
    <name type="scientific">Paramecium octaurelia</name>
    <dbReference type="NCBI Taxonomy" id="43137"/>
    <lineage>
        <taxon>Eukaryota</taxon>
        <taxon>Sar</taxon>
        <taxon>Alveolata</taxon>
        <taxon>Ciliophora</taxon>
        <taxon>Intramacronucleata</taxon>
        <taxon>Oligohymenophorea</taxon>
        <taxon>Peniculida</taxon>
        <taxon>Parameciidae</taxon>
        <taxon>Paramecium</taxon>
    </lineage>
</organism>
<dbReference type="PANTHER" id="PTHR33706:SF1">
    <property type="entry name" value="TPR REPEAT PROTEIN"/>
    <property type="match status" value="1"/>
</dbReference>
<dbReference type="PANTHER" id="PTHR33706">
    <property type="entry name" value="MORN VARIANT REPEAT PROTEIN"/>
    <property type="match status" value="1"/>
</dbReference>
<keyword evidence="2" id="KW-1185">Reference proteome</keyword>